<evidence type="ECO:0000256" key="1">
    <source>
        <dbReference type="ARBA" id="ARBA00004091"/>
    </source>
</evidence>
<sequence length="152" mass="18041">MNPNFQSKTVFSDVELICEEAELDEQWSFVGNKSNQRWIWYAVEHSTNIILAYVFGKRKDIVFKELESLLAPLDIKRFYTDDWGAYERHIEPNKHEVGKRNTQKIERKNLNLRTWIKRLTRKTICFSKSKKMHDIVIGLLINKVEFGVDIHA</sequence>
<organism evidence="5">
    <name type="scientific">hydrothermal vent metagenome</name>
    <dbReference type="NCBI Taxonomy" id="652676"/>
    <lineage>
        <taxon>unclassified sequences</taxon>
        <taxon>metagenomes</taxon>
        <taxon>ecological metagenomes</taxon>
    </lineage>
</organism>
<evidence type="ECO:0000256" key="3">
    <source>
        <dbReference type="ARBA" id="ARBA00022578"/>
    </source>
</evidence>
<dbReference type="PANTHER" id="PTHR33293:SF1">
    <property type="entry name" value="INSERTION ELEMENT IS1 1 PROTEIN INSB-RELATED"/>
    <property type="match status" value="1"/>
</dbReference>
<evidence type="ECO:0000256" key="4">
    <source>
        <dbReference type="ARBA" id="ARBA00023172"/>
    </source>
</evidence>
<dbReference type="PANTHER" id="PTHR33293">
    <property type="entry name" value="INSERTION ELEMENT IS1 1 PROTEIN INSB-RELATED"/>
    <property type="match status" value="1"/>
</dbReference>
<dbReference type="GO" id="GO:0004803">
    <property type="term" value="F:transposase activity"/>
    <property type="evidence" value="ECO:0007669"/>
    <property type="project" value="InterPro"/>
</dbReference>
<dbReference type="InterPro" id="IPR005063">
    <property type="entry name" value="Transposase_27"/>
</dbReference>
<accession>A0A3B0YYC2</accession>
<protein>
    <submittedName>
        <fullName evidence="5">Mobile element protein</fullName>
    </submittedName>
</protein>
<reference evidence="5" key="1">
    <citation type="submission" date="2018-06" db="EMBL/GenBank/DDBJ databases">
        <authorList>
            <person name="Zhirakovskaya E."/>
        </authorList>
    </citation>
    <scope>NUCLEOTIDE SEQUENCE</scope>
</reference>
<dbReference type="InterPro" id="IPR051354">
    <property type="entry name" value="Transposase_27_IS1"/>
</dbReference>
<proteinExistence type="inferred from homology"/>
<name>A0A3B0YYC2_9ZZZZ</name>
<evidence type="ECO:0000313" key="5">
    <source>
        <dbReference type="EMBL" id="VAW86068.1"/>
    </source>
</evidence>
<keyword evidence="3" id="KW-0815">Transposition</keyword>
<dbReference type="NCBIfam" id="NF033558">
    <property type="entry name" value="transpos_IS1"/>
    <property type="match status" value="1"/>
</dbReference>
<dbReference type="Pfam" id="PF03400">
    <property type="entry name" value="DDE_Tnp_IS1"/>
    <property type="match status" value="1"/>
</dbReference>
<dbReference type="EMBL" id="UOFO01000086">
    <property type="protein sequence ID" value="VAW86068.1"/>
    <property type="molecule type" value="Genomic_DNA"/>
</dbReference>
<evidence type="ECO:0000256" key="2">
    <source>
        <dbReference type="ARBA" id="ARBA00008841"/>
    </source>
</evidence>
<dbReference type="GO" id="GO:0006313">
    <property type="term" value="P:DNA transposition"/>
    <property type="evidence" value="ECO:0007669"/>
    <property type="project" value="InterPro"/>
</dbReference>
<keyword evidence="4" id="KW-0233">DNA recombination</keyword>
<dbReference type="GO" id="GO:0003677">
    <property type="term" value="F:DNA binding"/>
    <property type="evidence" value="ECO:0007669"/>
    <property type="project" value="InterPro"/>
</dbReference>
<dbReference type="AlphaFoldDB" id="A0A3B0YYC2"/>
<comment type="function">
    <text evidence="1">Absolutely required for transposition of IS1.</text>
</comment>
<comment type="similarity">
    <text evidence="2">Belongs to the transposase 27 family.</text>
</comment>
<gene>
    <name evidence="5" type="ORF">MNBD_GAMMA16-1684</name>
</gene>